<organism evidence="1 2">
    <name type="scientific">Ochrobactrum vermis</name>
    <dbReference type="NCBI Taxonomy" id="1827297"/>
    <lineage>
        <taxon>Bacteria</taxon>
        <taxon>Pseudomonadati</taxon>
        <taxon>Pseudomonadota</taxon>
        <taxon>Alphaproteobacteria</taxon>
        <taxon>Hyphomicrobiales</taxon>
        <taxon>Brucellaceae</taxon>
        <taxon>Brucella/Ochrobactrum group</taxon>
        <taxon>Ochrobactrum</taxon>
    </lineage>
</organism>
<dbReference type="RefSeq" id="WP_105541797.1">
    <property type="nucleotide sequence ID" value="NZ_JBBGZH010000001.1"/>
</dbReference>
<gene>
    <name evidence="1" type="ORF">WH297_05990</name>
</gene>
<protein>
    <recommendedName>
        <fullName evidence="3">Transposase</fullName>
    </recommendedName>
</protein>
<accession>A0ABU8PAQ2</accession>
<dbReference type="EMBL" id="JBBGZH010000001">
    <property type="protein sequence ID" value="MEJ5019289.1"/>
    <property type="molecule type" value="Genomic_DNA"/>
</dbReference>
<evidence type="ECO:0008006" key="3">
    <source>
        <dbReference type="Google" id="ProtNLM"/>
    </source>
</evidence>
<evidence type="ECO:0000313" key="2">
    <source>
        <dbReference type="Proteomes" id="UP001375812"/>
    </source>
</evidence>
<name>A0ABU8PAQ2_9HYPH</name>
<evidence type="ECO:0000313" key="1">
    <source>
        <dbReference type="EMBL" id="MEJ5019289.1"/>
    </source>
</evidence>
<comment type="caution">
    <text evidence="1">The sequence shown here is derived from an EMBL/GenBank/DDBJ whole genome shotgun (WGS) entry which is preliminary data.</text>
</comment>
<proteinExistence type="predicted"/>
<sequence length="136" mass="15930">MEPNRTAYDYKTNRPYFQAKALELQKQGLGVVQISRELGVSREAARHLIDEEGYQKKLERNRIYEREKRVRMKAENLLIPKVIARIPNEVVAARLAEIPDDRRSKTGRIFGDPTFERSALFEKLKEQHTIPIRRVA</sequence>
<dbReference type="Proteomes" id="UP001375812">
    <property type="component" value="Unassembled WGS sequence"/>
</dbReference>
<reference evidence="1 2" key="1">
    <citation type="submission" date="2023-12" db="EMBL/GenBank/DDBJ databases">
        <title>Gut-associated functions are favored during microbiome assembly across C. elegans life.</title>
        <authorList>
            <person name="Zimmermann J."/>
        </authorList>
    </citation>
    <scope>NUCLEOTIDE SEQUENCE [LARGE SCALE GENOMIC DNA]</scope>
    <source>
        <strain evidence="1 2">MYb71</strain>
    </source>
</reference>
<keyword evidence="2" id="KW-1185">Reference proteome</keyword>